<accession>A0A379KQK3</accession>
<evidence type="ECO:0000256" key="3">
    <source>
        <dbReference type="ARBA" id="ARBA00023163"/>
    </source>
</evidence>
<proteinExistence type="predicted"/>
<name>A0A379KQK3_PSEPU</name>
<evidence type="ECO:0000313" key="7">
    <source>
        <dbReference type="Proteomes" id="UP000254602"/>
    </source>
</evidence>
<keyword evidence="3" id="KW-0804">Transcription</keyword>
<dbReference type="AlphaFoldDB" id="A0A379KQK3"/>
<dbReference type="InterPro" id="IPR001647">
    <property type="entry name" value="HTH_TetR"/>
</dbReference>
<dbReference type="Gene3D" id="1.10.357.10">
    <property type="entry name" value="Tetracycline Repressor, domain 2"/>
    <property type="match status" value="1"/>
</dbReference>
<feature type="domain" description="HTH tetR-type" evidence="5">
    <location>
        <begin position="99"/>
        <end position="159"/>
    </location>
</feature>
<dbReference type="PANTHER" id="PTHR30055">
    <property type="entry name" value="HTH-TYPE TRANSCRIPTIONAL REGULATOR RUTR"/>
    <property type="match status" value="1"/>
</dbReference>
<reference evidence="6 7" key="1">
    <citation type="submission" date="2018-06" db="EMBL/GenBank/DDBJ databases">
        <authorList>
            <consortium name="Pathogen Informatics"/>
            <person name="Doyle S."/>
        </authorList>
    </citation>
    <scope>NUCLEOTIDE SEQUENCE [LARGE SCALE GENOMIC DNA]</scope>
    <source>
        <strain evidence="6 7">NCTC7914</strain>
    </source>
</reference>
<evidence type="ECO:0000259" key="5">
    <source>
        <dbReference type="PROSITE" id="PS50977"/>
    </source>
</evidence>
<dbReference type="GO" id="GO:0000976">
    <property type="term" value="F:transcription cis-regulatory region binding"/>
    <property type="evidence" value="ECO:0007669"/>
    <property type="project" value="TreeGrafter"/>
</dbReference>
<evidence type="ECO:0000313" key="6">
    <source>
        <dbReference type="EMBL" id="SUD69755.1"/>
    </source>
</evidence>
<dbReference type="PROSITE" id="PS50977">
    <property type="entry name" value="HTH_TETR_2"/>
    <property type="match status" value="1"/>
</dbReference>
<dbReference type="PANTHER" id="PTHR30055:SF234">
    <property type="entry name" value="HTH-TYPE TRANSCRIPTIONAL REGULATOR BETI"/>
    <property type="match status" value="1"/>
</dbReference>
<dbReference type="InterPro" id="IPR009057">
    <property type="entry name" value="Homeodomain-like_sf"/>
</dbReference>
<dbReference type="EMBL" id="UGUY01000001">
    <property type="protein sequence ID" value="SUD69755.1"/>
    <property type="molecule type" value="Genomic_DNA"/>
</dbReference>
<evidence type="ECO:0000256" key="1">
    <source>
        <dbReference type="ARBA" id="ARBA00023015"/>
    </source>
</evidence>
<keyword evidence="1" id="KW-0805">Transcription regulation</keyword>
<dbReference type="SUPFAM" id="SSF46689">
    <property type="entry name" value="Homeodomain-like"/>
    <property type="match status" value="1"/>
</dbReference>
<keyword evidence="2 4" id="KW-0238">DNA-binding</keyword>
<dbReference type="GO" id="GO:0003700">
    <property type="term" value="F:DNA-binding transcription factor activity"/>
    <property type="evidence" value="ECO:0007669"/>
    <property type="project" value="TreeGrafter"/>
</dbReference>
<evidence type="ECO:0000256" key="2">
    <source>
        <dbReference type="ARBA" id="ARBA00023125"/>
    </source>
</evidence>
<dbReference type="Pfam" id="PF00440">
    <property type="entry name" value="TetR_N"/>
    <property type="match status" value="1"/>
</dbReference>
<protein>
    <submittedName>
        <fullName evidence="6">Putative transcriptional regulator</fullName>
    </submittedName>
</protein>
<dbReference type="InterPro" id="IPR050109">
    <property type="entry name" value="HTH-type_TetR-like_transc_reg"/>
</dbReference>
<dbReference type="Proteomes" id="UP000254602">
    <property type="component" value="Unassembled WGS sequence"/>
</dbReference>
<evidence type="ECO:0000256" key="4">
    <source>
        <dbReference type="PROSITE-ProRule" id="PRU00335"/>
    </source>
</evidence>
<organism evidence="6 7">
    <name type="scientific">Pseudomonas putida</name>
    <name type="common">Arthrobacter siderocapsulatus</name>
    <dbReference type="NCBI Taxonomy" id="303"/>
    <lineage>
        <taxon>Bacteria</taxon>
        <taxon>Pseudomonadati</taxon>
        <taxon>Pseudomonadota</taxon>
        <taxon>Gammaproteobacteria</taxon>
        <taxon>Pseudomonadales</taxon>
        <taxon>Pseudomonadaceae</taxon>
        <taxon>Pseudomonas</taxon>
    </lineage>
</organism>
<feature type="DNA-binding region" description="H-T-H motif" evidence="4">
    <location>
        <begin position="122"/>
        <end position="141"/>
    </location>
</feature>
<sequence length="285" mass="32116">MMLSANYVPCRGEFLETQPNAVSTGTPHTPQDQIVFVADRTASWCVFRADTSSKKFHGSATRGKHSRAWLSLGTPLANGCFEPYWRVRMHSTSPVIIQQERSLRIMEVAARLFHEQGYEAVSLREIAKGSGISSGSLYHYIESKQTLLLDLMDESLSALLTAVTATEVFRQKPRYQLAALMKVFLNQAKKDRLPLALAYRELGRLPKDKRAEVEELHCRFRHLLGQAIWARCGLDMSQAKLSGVTNSILAILKSHLYDDPWLVEDCHCDLLCRLVDTLVVELAEP</sequence>
<gene>
    <name evidence="6" type="primary">kstR2_1</name>
    <name evidence="6" type="ORF">NCTC7914_03903</name>
</gene>
<dbReference type="PRINTS" id="PR00455">
    <property type="entry name" value="HTHTETR"/>
</dbReference>